<organism evidence="1 2">
    <name type="scientific">Punica granatum</name>
    <name type="common">Pomegranate</name>
    <dbReference type="NCBI Taxonomy" id="22663"/>
    <lineage>
        <taxon>Eukaryota</taxon>
        <taxon>Viridiplantae</taxon>
        <taxon>Streptophyta</taxon>
        <taxon>Embryophyta</taxon>
        <taxon>Tracheophyta</taxon>
        <taxon>Spermatophyta</taxon>
        <taxon>Magnoliopsida</taxon>
        <taxon>eudicotyledons</taxon>
        <taxon>Gunneridae</taxon>
        <taxon>Pentapetalae</taxon>
        <taxon>rosids</taxon>
        <taxon>malvids</taxon>
        <taxon>Myrtales</taxon>
        <taxon>Lythraceae</taxon>
        <taxon>Punica</taxon>
    </lineage>
</organism>
<protein>
    <submittedName>
        <fullName evidence="1">Uncharacterized protein</fullName>
    </submittedName>
</protein>
<dbReference type="EMBL" id="PGOL01001340">
    <property type="protein sequence ID" value="PKI58793.1"/>
    <property type="molecule type" value="Genomic_DNA"/>
</dbReference>
<dbReference type="AlphaFoldDB" id="A0A2I0JSE3"/>
<reference evidence="1 2" key="1">
    <citation type="submission" date="2017-11" db="EMBL/GenBank/DDBJ databases">
        <title>De-novo sequencing of pomegranate (Punica granatum L.) genome.</title>
        <authorList>
            <person name="Akparov Z."/>
            <person name="Amiraslanov A."/>
            <person name="Hajiyeva S."/>
            <person name="Abbasov M."/>
            <person name="Kaur K."/>
            <person name="Hamwieh A."/>
            <person name="Solovyev V."/>
            <person name="Salamov A."/>
            <person name="Braich B."/>
            <person name="Kosarev P."/>
            <person name="Mahmoud A."/>
            <person name="Hajiyev E."/>
            <person name="Babayeva S."/>
            <person name="Izzatullayeva V."/>
            <person name="Mammadov A."/>
            <person name="Mammadov A."/>
            <person name="Sharifova S."/>
            <person name="Ojaghi J."/>
            <person name="Eynullazada K."/>
            <person name="Bayramov B."/>
            <person name="Abdulazimova A."/>
            <person name="Shahmuradov I."/>
        </authorList>
    </citation>
    <scope>NUCLEOTIDE SEQUENCE [LARGE SCALE GENOMIC DNA]</scope>
    <source>
        <strain evidence="2">cv. AG2017</strain>
        <tissue evidence="1">Leaf</tissue>
    </source>
</reference>
<proteinExistence type="predicted"/>
<keyword evidence="2" id="KW-1185">Reference proteome</keyword>
<comment type="caution">
    <text evidence="1">The sequence shown here is derived from an EMBL/GenBank/DDBJ whole genome shotgun (WGS) entry which is preliminary data.</text>
</comment>
<evidence type="ECO:0000313" key="1">
    <source>
        <dbReference type="EMBL" id="PKI58793.1"/>
    </source>
</evidence>
<dbReference type="Proteomes" id="UP000233551">
    <property type="component" value="Unassembled WGS sequence"/>
</dbReference>
<name>A0A2I0JSE3_PUNGR</name>
<evidence type="ECO:0000313" key="2">
    <source>
        <dbReference type="Proteomes" id="UP000233551"/>
    </source>
</evidence>
<accession>A0A2I0JSE3</accession>
<gene>
    <name evidence="1" type="ORF">CRG98_020783</name>
</gene>
<sequence length="84" mass="9724">MKEEEWRKGSGRLTRVIDHCPTEMGSSPYRLKCDFYMISERITFLRACVGSHHARFDFEAVKSAPHINQARQWSGLVQLLRTGV</sequence>